<dbReference type="Pfam" id="PF22262">
    <property type="entry name" value="DUF6950"/>
    <property type="match status" value="1"/>
</dbReference>
<organism evidence="2 3">
    <name type="scientific">Sphingobium yanoikuyae</name>
    <name type="common">Sphingomonas yanoikuyae</name>
    <dbReference type="NCBI Taxonomy" id="13690"/>
    <lineage>
        <taxon>Bacteria</taxon>
        <taxon>Pseudomonadati</taxon>
        <taxon>Pseudomonadota</taxon>
        <taxon>Alphaproteobacteria</taxon>
        <taxon>Sphingomonadales</taxon>
        <taxon>Sphingomonadaceae</taxon>
        <taxon>Sphingobium</taxon>
    </lineage>
</organism>
<proteinExistence type="predicted"/>
<feature type="domain" description="DUF6950" evidence="1">
    <location>
        <begin position="7"/>
        <end position="141"/>
    </location>
</feature>
<dbReference type="RefSeq" id="WP_048938323.1">
    <property type="nucleotide sequence ID" value="NZ_CP020925.1"/>
</dbReference>
<dbReference type="EMBL" id="CP020925">
    <property type="protein sequence ID" value="ATP18569.1"/>
    <property type="molecule type" value="Genomic_DNA"/>
</dbReference>
<name>A0A0J9D0N7_SPHYA</name>
<dbReference type="InterPro" id="IPR053802">
    <property type="entry name" value="DUF6950"/>
</dbReference>
<protein>
    <recommendedName>
        <fullName evidence="1">DUF6950 domain-containing protein</fullName>
    </recommendedName>
</protein>
<accession>A0A0J9D0N7</accession>
<sequence>MEVSTISRAADWEDRLRTLIDRLRDEPFKWGQNDCALFASSAIKAMCGVDPAGALRGAYSDEKGAMEALRQHGAGTLLKTVRAWLGDPKPVAQAQRGDIVMLDRTTVGVCVGRFSWFVGEIFGHQGLTALPTADCKYAFSVPFEAVAAAEVAA</sequence>
<dbReference type="AlphaFoldDB" id="A0A0J9D0N7"/>
<evidence type="ECO:0000313" key="3">
    <source>
        <dbReference type="Proteomes" id="UP000037029"/>
    </source>
</evidence>
<evidence type="ECO:0000313" key="2">
    <source>
        <dbReference type="EMBL" id="ATP18569.1"/>
    </source>
</evidence>
<dbReference type="Proteomes" id="UP000037029">
    <property type="component" value="Chromosome"/>
</dbReference>
<gene>
    <name evidence="2" type="ORF">BV87_09320</name>
</gene>
<reference evidence="2 3" key="1">
    <citation type="submission" date="2017-04" db="EMBL/GenBank/DDBJ databases">
        <title>Characterization, genome and methylation analysis of a phthalic acid esters degrading strain Sphingobium yanoikuyae SHJ.</title>
        <authorList>
            <person name="Feng L."/>
        </authorList>
    </citation>
    <scope>NUCLEOTIDE SEQUENCE [LARGE SCALE GENOMIC DNA]</scope>
    <source>
        <strain evidence="2 3">SHJ</strain>
    </source>
</reference>
<evidence type="ECO:0000259" key="1">
    <source>
        <dbReference type="Pfam" id="PF22262"/>
    </source>
</evidence>